<dbReference type="PANTHER" id="PTHR11377">
    <property type="entry name" value="N-MYRISTOYL TRANSFERASE"/>
    <property type="match status" value="1"/>
</dbReference>
<dbReference type="EC" id="2.3.1.97" evidence="5"/>
<dbReference type="InterPro" id="IPR000903">
    <property type="entry name" value="NMT"/>
</dbReference>
<feature type="domain" description="Glycylpeptide N-tetradecanoyltransferase C-terminal" evidence="7">
    <location>
        <begin position="69"/>
        <end position="173"/>
    </location>
</feature>
<evidence type="ECO:0000256" key="1">
    <source>
        <dbReference type="ARBA" id="ARBA00004170"/>
    </source>
</evidence>
<comment type="function">
    <text evidence="5">Adds a myristoyl group to the N-terminal glycine residue of certain cellular proteins.</text>
</comment>
<dbReference type="SUPFAM" id="SSF55729">
    <property type="entry name" value="Acyl-CoA N-acyltransferases (Nat)"/>
    <property type="match status" value="2"/>
</dbReference>
<keyword evidence="5" id="KW-0808">Transferase</keyword>
<dbReference type="Proteomes" id="UP000233556">
    <property type="component" value="Unassembled WGS sequence"/>
</dbReference>
<dbReference type="AlphaFoldDB" id="A0A2I0T2J6"/>
<dbReference type="Pfam" id="PF02799">
    <property type="entry name" value="NMT_C"/>
    <property type="match status" value="1"/>
</dbReference>
<evidence type="ECO:0000259" key="7">
    <source>
        <dbReference type="Pfam" id="PF02799"/>
    </source>
</evidence>
<evidence type="ECO:0000313" key="8">
    <source>
        <dbReference type="EMBL" id="PKU28007.1"/>
    </source>
</evidence>
<accession>A0A2I0T2J6</accession>
<dbReference type="PANTHER" id="PTHR11377:SF7">
    <property type="entry name" value="GLYCYLPEPTIDE N-TETRADECANOYLTRANSFERASE 1"/>
    <property type="match status" value="1"/>
</dbReference>
<evidence type="ECO:0000256" key="6">
    <source>
        <dbReference type="RuleBase" id="RU004178"/>
    </source>
</evidence>
<comment type="similarity">
    <text evidence="6">Belongs to the NMT family.</text>
</comment>
<evidence type="ECO:0000256" key="2">
    <source>
        <dbReference type="ARBA" id="ARBA00004514"/>
    </source>
</evidence>
<keyword evidence="5" id="KW-0012">Acyltransferase</keyword>
<dbReference type="InterPro" id="IPR016181">
    <property type="entry name" value="Acyl_CoA_acyltransferase"/>
</dbReference>
<dbReference type="GO" id="GO:0016020">
    <property type="term" value="C:membrane"/>
    <property type="evidence" value="ECO:0007669"/>
    <property type="project" value="UniProtKB-SubCell"/>
</dbReference>
<comment type="catalytic activity">
    <reaction evidence="4 5">
        <text>N-terminal glycyl-[protein] + tetradecanoyl-CoA = N-tetradecanoylglycyl-[protein] + CoA + H(+)</text>
        <dbReference type="Rhea" id="RHEA:15521"/>
        <dbReference type="Rhea" id="RHEA-COMP:12666"/>
        <dbReference type="Rhea" id="RHEA-COMP:12667"/>
        <dbReference type="ChEBI" id="CHEBI:15378"/>
        <dbReference type="ChEBI" id="CHEBI:57287"/>
        <dbReference type="ChEBI" id="CHEBI:57385"/>
        <dbReference type="ChEBI" id="CHEBI:64723"/>
        <dbReference type="ChEBI" id="CHEBI:133050"/>
        <dbReference type="EC" id="2.3.1.97"/>
    </reaction>
</comment>
<dbReference type="GO" id="GO:0005829">
    <property type="term" value="C:cytosol"/>
    <property type="evidence" value="ECO:0007669"/>
    <property type="project" value="UniProtKB-SubCell"/>
</dbReference>
<evidence type="ECO:0000313" key="9">
    <source>
        <dbReference type="Proteomes" id="UP000233556"/>
    </source>
</evidence>
<proteinExistence type="inferred from homology"/>
<dbReference type="EMBL" id="KZ523036">
    <property type="protein sequence ID" value="PKU28007.1"/>
    <property type="molecule type" value="Genomic_DNA"/>
</dbReference>
<reference evidence="9" key="1">
    <citation type="submission" date="2017-11" db="EMBL/GenBank/DDBJ databases">
        <authorList>
            <person name="Lima N.C."/>
            <person name="Parody-Merino A.M."/>
            <person name="Battley P.F."/>
            <person name="Fidler A.E."/>
            <person name="Prosdocimi F."/>
        </authorList>
    </citation>
    <scope>NUCLEOTIDE SEQUENCE [LARGE SCALE GENOMIC DNA]</scope>
</reference>
<protein>
    <recommendedName>
        <fullName evidence="5">Glycylpeptide N-tetradecanoyltransferase</fullName>
        <ecNumber evidence="5">2.3.1.97</ecNumber>
    </recommendedName>
</protein>
<keyword evidence="3" id="KW-0597">Phosphoprotein</keyword>
<reference evidence="9" key="2">
    <citation type="submission" date="2017-12" db="EMBL/GenBank/DDBJ databases">
        <title>Genome sequence of the Bar-tailed Godwit (Limosa lapponica baueri).</title>
        <authorList>
            <person name="Lima N.C.B."/>
            <person name="Parody-Merino A.M."/>
            <person name="Battley P.F."/>
            <person name="Fidler A.E."/>
            <person name="Prosdocimi F."/>
        </authorList>
    </citation>
    <scope>NUCLEOTIDE SEQUENCE [LARGE SCALE GENOMIC DNA]</scope>
</reference>
<organism evidence="8 9">
    <name type="scientific">Limosa lapponica baueri</name>
    <dbReference type="NCBI Taxonomy" id="1758121"/>
    <lineage>
        <taxon>Eukaryota</taxon>
        <taxon>Metazoa</taxon>
        <taxon>Chordata</taxon>
        <taxon>Craniata</taxon>
        <taxon>Vertebrata</taxon>
        <taxon>Euteleostomi</taxon>
        <taxon>Archelosauria</taxon>
        <taxon>Archosauria</taxon>
        <taxon>Dinosauria</taxon>
        <taxon>Saurischia</taxon>
        <taxon>Theropoda</taxon>
        <taxon>Coelurosauria</taxon>
        <taxon>Aves</taxon>
        <taxon>Neognathae</taxon>
        <taxon>Neoaves</taxon>
        <taxon>Charadriiformes</taxon>
        <taxon>Scolopacidae</taxon>
        <taxon>Limosa</taxon>
    </lineage>
</organism>
<sequence>MPLKELYTLLNENYVEDDDNMFRFDYSPEFLLWALRPPGWLPQWHCGVRVVSSKKLVGFISAIPATIHIYDTDISAVHKLLTEYLKQFHLTPVMSREEVEHWFLPQENIIDTFVVESAPGEVTDFLSFYTLPSTIMNHPTHKSLKAAYSFYNVHTKTPLIDLMSDALILAKSVSAGTAEVAPGACPPLGLWGGPAVGQGSDSGLYKSKS</sequence>
<keyword evidence="9" id="KW-1185">Reference proteome</keyword>
<gene>
    <name evidence="8" type="ORF">llap_21689</name>
</gene>
<evidence type="ECO:0000256" key="5">
    <source>
        <dbReference type="RuleBase" id="RU000586"/>
    </source>
</evidence>
<dbReference type="GO" id="GO:0004379">
    <property type="term" value="F:glycylpeptide N-tetradecanoyltransferase activity"/>
    <property type="evidence" value="ECO:0007669"/>
    <property type="project" value="UniProtKB-EC"/>
</dbReference>
<name>A0A2I0T2J6_LIMLA</name>
<dbReference type="Gene3D" id="3.40.630.170">
    <property type="match status" value="2"/>
</dbReference>
<dbReference type="InterPro" id="IPR022677">
    <property type="entry name" value="NMT_C"/>
</dbReference>
<dbReference type="OrthoDB" id="60315at2759"/>
<evidence type="ECO:0000256" key="3">
    <source>
        <dbReference type="ARBA" id="ARBA00022553"/>
    </source>
</evidence>
<evidence type="ECO:0000256" key="4">
    <source>
        <dbReference type="ARBA" id="ARBA00048276"/>
    </source>
</evidence>
<comment type="subcellular location">
    <subcellularLocation>
        <location evidence="2">Cytoplasm</location>
        <location evidence="2">Cytosol</location>
    </subcellularLocation>
    <subcellularLocation>
        <location evidence="1">Membrane</location>
        <topology evidence="1">Peripheral membrane protein</topology>
    </subcellularLocation>
</comment>